<accession>A0A809WU98</accession>
<feature type="compositionally biased region" description="Basic residues" evidence="1">
    <location>
        <begin position="111"/>
        <end position="125"/>
    </location>
</feature>
<proteinExistence type="predicted"/>
<dbReference type="AlphaFoldDB" id="A0A809WU98"/>
<sequence length="133" mass="14824">MNFQVTVLKILVSYPRGHASMGDLKRDMAILATSGRDWAERTRRLAARVPDLDIFSQGLVERLDGGWRITDKGRAVLEIMEARSASGLPPAPEAVRESFGQTDGAPLALRNQRRQKRRRLRRAAAAKRTSSAQ</sequence>
<evidence type="ECO:0000256" key="1">
    <source>
        <dbReference type="SAM" id="MobiDB-lite"/>
    </source>
</evidence>
<name>A0A809WU98_9BRAD</name>
<dbReference type="EMBL" id="AP023091">
    <property type="protein sequence ID" value="BCE17758.1"/>
    <property type="molecule type" value="Genomic_DNA"/>
</dbReference>
<gene>
    <name evidence="2" type="ORF">XF1B_04390</name>
</gene>
<evidence type="ECO:0000313" key="2">
    <source>
        <dbReference type="EMBL" id="BCE17758.1"/>
    </source>
</evidence>
<organism evidence="2">
    <name type="scientific">Bradyrhizobium diazoefficiens</name>
    <dbReference type="NCBI Taxonomy" id="1355477"/>
    <lineage>
        <taxon>Bacteria</taxon>
        <taxon>Pseudomonadati</taxon>
        <taxon>Pseudomonadota</taxon>
        <taxon>Alphaproteobacteria</taxon>
        <taxon>Hyphomicrobiales</taxon>
        <taxon>Nitrobacteraceae</taxon>
        <taxon>Bradyrhizobium</taxon>
    </lineage>
</organism>
<feature type="region of interest" description="Disordered" evidence="1">
    <location>
        <begin position="85"/>
        <end position="133"/>
    </location>
</feature>
<protein>
    <submittedName>
        <fullName evidence="2">Uncharacterized protein</fullName>
    </submittedName>
</protein>
<reference evidence="2" key="1">
    <citation type="submission" date="2020-05" db="EMBL/GenBank/DDBJ databases">
        <title>Complete genome sequence of Bradyrhizobium diazoefficiens XF1 isolated from soybean nodule.</title>
        <authorList>
            <person name="Noda R."/>
            <person name="Kakizaki K."/>
            <person name="Minamisawa K."/>
        </authorList>
    </citation>
    <scope>NUCLEOTIDE SEQUENCE</scope>
    <source>
        <strain evidence="2">XF1</strain>
    </source>
</reference>